<dbReference type="Proteomes" id="UP000767446">
    <property type="component" value="Unassembled WGS sequence"/>
</dbReference>
<feature type="repeat" description="TPR" evidence="1">
    <location>
        <begin position="511"/>
        <end position="544"/>
    </location>
</feature>
<accession>A0A941GP69</accession>
<dbReference type="PROSITE" id="PS50005">
    <property type="entry name" value="TPR"/>
    <property type="match status" value="11"/>
</dbReference>
<feature type="repeat" description="TPR" evidence="1">
    <location>
        <begin position="393"/>
        <end position="426"/>
    </location>
</feature>
<dbReference type="Pfam" id="PF13432">
    <property type="entry name" value="TPR_16"/>
    <property type="match status" value="4"/>
</dbReference>
<feature type="repeat" description="TPR" evidence="1">
    <location>
        <begin position="121"/>
        <end position="154"/>
    </location>
</feature>
<dbReference type="SUPFAM" id="SSF48452">
    <property type="entry name" value="TPR-like"/>
    <property type="match status" value="2"/>
</dbReference>
<gene>
    <name evidence="2" type="ORF">DSM107014_05385</name>
</gene>
<dbReference type="SMART" id="SM00028">
    <property type="entry name" value="TPR"/>
    <property type="match status" value="16"/>
</dbReference>
<sequence>MDKEDSMLGNNAQEKSAADYLSLGYEQEIMGDYEKALQYYQKAIQLNPQQPTWVFASLANLLLQQAKFDGAQAAYLNLIALQPDNADAYRGLAQCKTSLGDHTGAIQSYQKAMELNPQQPVWVFTSLGNLLLLEGKIDEAEAAYKAAIKLHSDNADAYRGLAQCQTYQGNNLAALKNYQKAIELNSQQPVWVFTSLGSLLFQQKHYLEALNVYHEALKLQADNEAAYRGLAQCQTQQGDYAAAIESYQKTIELNPQQPVWVFTSLGNLFFQQHEMDEALNAYNQAIKLYPNAPEVYQQKGEFFEQNGELEQAIACYRRSLAIKPQSYLAEKLALLSQWQETQQQRPLILENLPIAIPKLPQEPNNADAFREKGDLEAAVESYRTELKLNPNLIEGYIGLGEVLVELGKLEEAIVCYQQGLEINPKSPEIYAHLGNAQQQLGKGYLQAAMESYEQAIALQPDYLQVYHQALAIKPDAPEIYLQLGDALARKKLLTQALFFYQTAFMVQPKNAAISFKIGQVLDRQGYWEEAMEYYTHAVENHPQEPEYNYHLGRMLEKQQKLEEAKYYYQQATILDNQSELYYSALGDICLKNDAWLSAAVTAYNRAREINPNSANLDQKLGEVFVKLGKAVKS</sequence>
<feature type="repeat" description="TPR" evidence="1">
    <location>
        <begin position="224"/>
        <end position="257"/>
    </location>
</feature>
<feature type="repeat" description="TPR" evidence="1">
    <location>
        <begin position="17"/>
        <end position="50"/>
    </location>
</feature>
<dbReference type="Pfam" id="PF00515">
    <property type="entry name" value="TPR_1"/>
    <property type="match status" value="1"/>
</dbReference>
<feature type="repeat" description="TPR" evidence="1">
    <location>
        <begin position="190"/>
        <end position="223"/>
    </location>
</feature>
<feature type="repeat" description="TPR" evidence="1">
    <location>
        <begin position="86"/>
        <end position="119"/>
    </location>
</feature>
<dbReference type="AlphaFoldDB" id="A0A941GP69"/>
<feature type="repeat" description="TPR" evidence="1">
    <location>
        <begin position="259"/>
        <end position="292"/>
    </location>
</feature>
<dbReference type="InterPro" id="IPR019734">
    <property type="entry name" value="TPR_rpt"/>
</dbReference>
<keyword evidence="1" id="KW-0802">TPR repeat</keyword>
<dbReference type="InterPro" id="IPR011990">
    <property type="entry name" value="TPR-like_helical_dom_sf"/>
</dbReference>
<dbReference type="InterPro" id="IPR006597">
    <property type="entry name" value="Sel1-like"/>
</dbReference>
<comment type="caution">
    <text evidence="2">The sequence shown here is derived from an EMBL/GenBank/DDBJ whole genome shotgun (WGS) entry which is preliminary data.</text>
</comment>
<dbReference type="PANTHER" id="PTHR12558:SF13">
    <property type="entry name" value="CELL DIVISION CYCLE PROTEIN 27 HOMOLOG"/>
    <property type="match status" value="1"/>
</dbReference>
<dbReference type="SMART" id="SM00671">
    <property type="entry name" value="SEL1"/>
    <property type="match status" value="4"/>
</dbReference>
<dbReference type="PANTHER" id="PTHR12558">
    <property type="entry name" value="CELL DIVISION CYCLE 16,23,27"/>
    <property type="match status" value="1"/>
</dbReference>
<name>A0A941GP69_9CHRO</name>
<dbReference type="PROSITE" id="PS50293">
    <property type="entry name" value="TPR_REGION"/>
    <property type="match status" value="5"/>
</dbReference>
<dbReference type="Pfam" id="PF13414">
    <property type="entry name" value="TPR_11"/>
    <property type="match status" value="2"/>
</dbReference>
<feature type="repeat" description="TPR" evidence="1">
    <location>
        <begin position="477"/>
        <end position="510"/>
    </location>
</feature>
<protein>
    <submittedName>
        <fullName evidence="2">Tetratricopeptide repeat protein</fullName>
    </submittedName>
</protein>
<dbReference type="Gene3D" id="1.25.40.10">
    <property type="entry name" value="Tetratricopeptide repeat domain"/>
    <property type="match status" value="6"/>
</dbReference>
<dbReference type="EMBL" id="JADQBC010000027">
    <property type="protein sequence ID" value="MBR8827329.1"/>
    <property type="molecule type" value="Genomic_DNA"/>
</dbReference>
<evidence type="ECO:0000313" key="3">
    <source>
        <dbReference type="Proteomes" id="UP000767446"/>
    </source>
</evidence>
<evidence type="ECO:0000313" key="2">
    <source>
        <dbReference type="EMBL" id="MBR8827329.1"/>
    </source>
</evidence>
<reference evidence="2" key="1">
    <citation type="submission" date="2021-02" db="EMBL/GenBank/DDBJ databases">
        <title>Metagenome analyses of Stigonema ocellatum DSM 106950, Chlorogloea purpurea SAG 13.99 and Gomphosphaeria aponina DSM 107014.</title>
        <authorList>
            <person name="Marter P."/>
            <person name="Huang S."/>
        </authorList>
    </citation>
    <scope>NUCLEOTIDE SEQUENCE</scope>
    <source>
        <strain evidence="2">JP213</strain>
    </source>
</reference>
<proteinExistence type="predicted"/>
<evidence type="ECO:0000256" key="1">
    <source>
        <dbReference type="PROSITE-ProRule" id="PRU00339"/>
    </source>
</evidence>
<organism evidence="2 3">
    <name type="scientific">Gomphosphaeria aponina SAG 52.96 = DSM 107014</name>
    <dbReference type="NCBI Taxonomy" id="1521640"/>
    <lineage>
        <taxon>Bacteria</taxon>
        <taxon>Bacillati</taxon>
        <taxon>Cyanobacteriota</taxon>
        <taxon>Cyanophyceae</taxon>
        <taxon>Oscillatoriophycideae</taxon>
        <taxon>Chroococcales</taxon>
        <taxon>Gomphosphaeriaceae</taxon>
        <taxon>Gomphosphaeria</taxon>
    </lineage>
</organism>
<feature type="repeat" description="TPR" evidence="1">
    <location>
        <begin position="293"/>
        <end position="326"/>
    </location>
</feature>
<feature type="repeat" description="TPR" evidence="1">
    <location>
        <begin position="155"/>
        <end position="188"/>
    </location>
</feature>